<keyword evidence="2 4" id="KW-0863">Zinc-finger</keyword>
<dbReference type="PANTHER" id="PTHR46977:SF1">
    <property type="entry name" value="PROTEIN FREE1"/>
    <property type="match status" value="1"/>
</dbReference>
<proteinExistence type="evidence at transcript level"/>
<feature type="region of interest" description="Disordered" evidence="5">
    <location>
        <begin position="471"/>
        <end position="499"/>
    </location>
</feature>
<dbReference type="GO" id="GO:0000813">
    <property type="term" value="C:ESCRT I complex"/>
    <property type="evidence" value="ECO:0007669"/>
    <property type="project" value="TreeGrafter"/>
</dbReference>
<dbReference type="PROSITE" id="PS50178">
    <property type="entry name" value="ZF_FYVE"/>
    <property type="match status" value="1"/>
</dbReference>
<feature type="compositionally biased region" description="Polar residues" evidence="5">
    <location>
        <begin position="8"/>
        <end position="23"/>
    </location>
</feature>
<keyword evidence="1" id="KW-0479">Metal-binding</keyword>
<dbReference type="GO" id="GO:0043130">
    <property type="term" value="F:ubiquitin binding"/>
    <property type="evidence" value="ECO:0007669"/>
    <property type="project" value="InterPro"/>
</dbReference>
<evidence type="ECO:0000256" key="5">
    <source>
        <dbReference type="SAM" id="MobiDB-lite"/>
    </source>
</evidence>
<dbReference type="GO" id="GO:0031902">
    <property type="term" value="C:late endosome membrane"/>
    <property type="evidence" value="ECO:0007669"/>
    <property type="project" value="TreeGrafter"/>
</dbReference>
<dbReference type="AlphaFoldDB" id="A9NUZ3"/>
<dbReference type="Pfam" id="PF01363">
    <property type="entry name" value="FYVE"/>
    <property type="match status" value="1"/>
</dbReference>
<dbReference type="InterPro" id="IPR013083">
    <property type="entry name" value="Znf_RING/FYVE/PHD"/>
</dbReference>
<evidence type="ECO:0000256" key="1">
    <source>
        <dbReference type="ARBA" id="ARBA00022723"/>
    </source>
</evidence>
<dbReference type="GO" id="GO:0036258">
    <property type="term" value="P:multivesicular body assembly"/>
    <property type="evidence" value="ECO:0007669"/>
    <property type="project" value="InterPro"/>
</dbReference>
<organism evidence="7">
    <name type="scientific">Picea sitchensis</name>
    <name type="common">Sitka spruce</name>
    <name type="synonym">Pinus sitchensis</name>
    <dbReference type="NCBI Taxonomy" id="3332"/>
    <lineage>
        <taxon>Eukaryota</taxon>
        <taxon>Viridiplantae</taxon>
        <taxon>Streptophyta</taxon>
        <taxon>Embryophyta</taxon>
        <taxon>Tracheophyta</taxon>
        <taxon>Spermatophyta</taxon>
        <taxon>Pinopsida</taxon>
        <taxon>Pinidae</taxon>
        <taxon>Conifers I</taxon>
        <taxon>Pinales</taxon>
        <taxon>Pinaceae</taxon>
        <taxon>Picea</taxon>
    </lineage>
</organism>
<dbReference type="SUPFAM" id="SSF57903">
    <property type="entry name" value="FYVE/PHD zinc finger"/>
    <property type="match status" value="1"/>
</dbReference>
<dbReference type="Gene3D" id="3.30.40.10">
    <property type="entry name" value="Zinc/RING finger domain, C3HC4 (zinc finger)"/>
    <property type="match status" value="1"/>
</dbReference>
<evidence type="ECO:0000259" key="6">
    <source>
        <dbReference type="PROSITE" id="PS50178"/>
    </source>
</evidence>
<dbReference type="FunFam" id="3.30.40.10:FF:000312">
    <property type="entry name" value="Zinc finger, FYVE-type, endofin"/>
    <property type="match status" value="1"/>
</dbReference>
<dbReference type="PANTHER" id="PTHR46977">
    <property type="entry name" value="PROTEIN FREE1"/>
    <property type="match status" value="1"/>
</dbReference>
<dbReference type="SMART" id="SM00064">
    <property type="entry name" value="FYVE"/>
    <property type="match status" value="1"/>
</dbReference>
<dbReference type="InterPro" id="IPR017455">
    <property type="entry name" value="Znf_FYVE-rel"/>
</dbReference>
<dbReference type="InterPro" id="IPR000306">
    <property type="entry name" value="Znf_FYVE"/>
</dbReference>
<evidence type="ECO:0000256" key="3">
    <source>
        <dbReference type="ARBA" id="ARBA00022833"/>
    </source>
</evidence>
<dbReference type="InterPro" id="IPR011011">
    <property type="entry name" value="Znf_FYVE_PHD"/>
</dbReference>
<protein>
    <recommendedName>
        <fullName evidence="6">FYVE-type domain-containing protein</fullName>
    </recommendedName>
</protein>
<feature type="domain" description="FYVE-type" evidence="6">
    <location>
        <begin position="380"/>
        <end position="440"/>
    </location>
</feature>
<name>A9NUZ3_PICSI</name>
<evidence type="ECO:0000313" key="7">
    <source>
        <dbReference type="EMBL" id="ABK24454.1"/>
    </source>
</evidence>
<dbReference type="CDD" id="cd15730">
    <property type="entry name" value="FYVE_EEA1"/>
    <property type="match status" value="1"/>
</dbReference>
<dbReference type="GO" id="GO:0070676">
    <property type="term" value="P:intralumenal vesicle formation"/>
    <property type="evidence" value="ECO:0007669"/>
    <property type="project" value="TreeGrafter"/>
</dbReference>
<sequence>MHYPGSSYYPTEQPNSNNPSYNWASAPPYGEAAAPAYYPPAPEPVVAPTHGSDPSNYSYNLPQTIPASYPNPFPQYAPPNASQFTPQSPIISPPPPATNANYLYSSNPTAPVYHSAAAAQNPAYDQGFAYPDHRGYENRDSFQYPGFDQKYYETPVGKDPGYDRSGFDVDDGGFGGEVYAYDGGRGEPYGARGTGTVSGTGAGSKPLAAFDDYGNLTKITKAVPKAETQDGGNGVQKFRVKILPDSGSQNTLDVLCQIGLDGLRMLDPSTNRTLRIYPLETITKWEVTDPSVYTFWAKSSVDLDPRRIRLQSNRYTTNTILDTVAAACVQLREMVDDKSSGNNSDTSKASDQLTEKRRSSLADWVTLKKPVEEKQHWVPDEAVTSCKGCGTDFGAFVRRHHCRNCGDIFCDKCTQGRAALTADKDAQPVRVCDRCLAEVTQRLTSTKETSSKATAQRSHDDLAKRLMEEMGRNRKGNSDSGSGSSPLWSSQSISDGTGKRMRDVACPTCTVHLQVQVPSSGTETVECGVCQHPFLVSAR</sequence>
<feature type="region of interest" description="Disordered" evidence="5">
    <location>
        <begin position="1"/>
        <end position="25"/>
    </location>
</feature>
<evidence type="ECO:0000256" key="4">
    <source>
        <dbReference type="PROSITE-ProRule" id="PRU00091"/>
    </source>
</evidence>
<reference evidence="7" key="1">
    <citation type="journal article" date="2008" name="BMC Genomics">
        <title>A conifer genomics resource of 200,000 spruce (Picea spp.) ESTs and 6,464 high-quality, sequence-finished full-length cDNAs for Sitka spruce (Picea sitchensis).</title>
        <authorList>
            <person name="Ralph S.G."/>
            <person name="Chun H.J."/>
            <person name="Kolosova N."/>
            <person name="Cooper D."/>
            <person name="Oddy C."/>
            <person name="Ritland C.E."/>
            <person name="Kirkpatrick R."/>
            <person name="Moore R."/>
            <person name="Barber S."/>
            <person name="Holt R.A."/>
            <person name="Jones S.J."/>
            <person name="Marra M.A."/>
            <person name="Douglas C.J."/>
            <person name="Ritland K."/>
            <person name="Bohlmann J."/>
        </authorList>
    </citation>
    <scope>NUCLEOTIDE SEQUENCE</scope>
    <source>
        <tissue evidence="7">Bark</tissue>
    </source>
</reference>
<dbReference type="InterPro" id="IPR045893">
    <property type="entry name" value="FREE1"/>
</dbReference>
<feature type="compositionally biased region" description="Low complexity" evidence="5">
    <location>
        <begin position="478"/>
        <end position="494"/>
    </location>
</feature>
<accession>A9NUZ3</accession>
<evidence type="ECO:0000256" key="2">
    <source>
        <dbReference type="ARBA" id="ARBA00022771"/>
    </source>
</evidence>
<dbReference type="GO" id="GO:0008270">
    <property type="term" value="F:zinc ion binding"/>
    <property type="evidence" value="ECO:0007669"/>
    <property type="project" value="UniProtKB-KW"/>
</dbReference>
<dbReference type="EMBL" id="EF085147">
    <property type="protein sequence ID" value="ABK24454.1"/>
    <property type="molecule type" value="mRNA"/>
</dbReference>
<keyword evidence="3" id="KW-0862">Zinc</keyword>